<organism evidence="1">
    <name type="scientific">uncultured Sulfurovum sp</name>
    <dbReference type="NCBI Taxonomy" id="269237"/>
    <lineage>
        <taxon>Bacteria</taxon>
        <taxon>Pseudomonadati</taxon>
        <taxon>Campylobacterota</taxon>
        <taxon>Epsilonproteobacteria</taxon>
        <taxon>Campylobacterales</taxon>
        <taxon>Sulfurovaceae</taxon>
        <taxon>Sulfurovum</taxon>
        <taxon>environmental samples</taxon>
    </lineage>
</organism>
<dbReference type="AlphaFoldDB" id="A0A6S6SSD0"/>
<proteinExistence type="predicted"/>
<reference evidence="1" key="1">
    <citation type="submission" date="2020-01" db="EMBL/GenBank/DDBJ databases">
        <authorList>
            <person name="Meier V. D."/>
            <person name="Meier V D."/>
        </authorList>
    </citation>
    <scope>NUCLEOTIDE SEQUENCE</scope>
    <source>
        <strain evidence="1">HLG_WM_MAG_01</strain>
    </source>
</reference>
<accession>A0A6S6SSD0</accession>
<protein>
    <submittedName>
        <fullName evidence="1">Uncharacterized protein</fullName>
    </submittedName>
</protein>
<sequence>MANSSELYATLSGYKIKDAYRVVLECMEDGHLCLSKRYKIPEDTIGSYGYSCVEIPAFQEECEETIVINGMGRWCGPHAALIKLCEEFNLDMTYNDAEPGCDFFHTLMVNQGKVTLDEEYAYLSKERADAEGCIISFIEGYDWLDPKEDETTYLKLLSIAKEFEVDEDEVREVLGLS</sequence>
<evidence type="ECO:0000313" key="1">
    <source>
        <dbReference type="EMBL" id="CAA6807803.1"/>
    </source>
</evidence>
<gene>
    <name evidence="1" type="ORF">HELGO_WM3338</name>
</gene>
<dbReference type="EMBL" id="CACVAS010000047">
    <property type="protein sequence ID" value="CAA6807803.1"/>
    <property type="molecule type" value="Genomic_DNA"/>
</dbReference>
<name>A0A6S6SSD0_9BACT</name>